<evidence type="ECO:0000313" key="2">
    <source>
        <dbReference type="EMBL" id="EKB49077.1"/>
    </source>
</evidence>
<dbReference type="Proteomes" id="UP000004478">
    <property type="component" value="Unassembled WGS sequence"/>
</dbReference>
<reference evidence="2 3" key="1">
    <citation type="journal article" date="2012" name="J. Bacteriol.">
        <title>Draft Genome Sequence of Cecembia lonarensis Strain LW9T, Isolated from Lonar Lake, a Haloalkaline Lake in India.</title>
        <authorList>
            <person name="Shivaji S."/>
            <person name="Ara S."/>
            <person name="Singh A."/>
            <person name="Pinnaka A.K."/>
        </authorList>
    </citation>
    <scope>NUCLEOTIDE SEQUENCE [LARGE SCALE GENOMIC DNA]</scope>
    <source>
        <strain evidence="2 3">LW9</strain>
    </source>
</reference>
<sequence length="258" mass="28451">MCFLSCSDDGERSNSLVNVFIIGAPGEFNDIFLEILGVEIKTLGSRGTDNTESVFFPNTLVDKRVNVATLTANAQFLVGRGELATNPITEIKLMLGGDNFVTVGNNRIPIQINNESAANPTFQVNFSLVGGISHDIFLDFDPFRSFIITPGLEPRVELNPFIRPFMSLEKGRASGTISPPNQRVGIFTFDENGQWVSSTGSQAPSGNFAVRGLQENKWHRILILPFNESYLPDTLDSVKVNIREITQLGTINLRLIEE</sequence>
<feature type="domain" description="DUF4382" evidence="1">
    <location>
        <begin position="16"/>
        <end position="148"/>
    </location>
</feature>
<accession>K1L9Y9</accession>
<dbReference type="EMBL" id="AMGM01000033">
    <property type="protein sequence ID" value="EKB49077.1"/>
    <property type="molecule type" value="Genomic_DNA"/>
</dbReference>
<keyword evidence="3" id="KW-1185">Reference proteome</keyword>
<evidence type="ECO:0000313" key="3">
    <source>
        <dbReference type="Proteomes" id="UP000004478"/>
    </source>
</evidence>
<name>K1L9Y9_CECL9</name>
<proteinExistence type="predicted"/>
<evidence type="ECO:0000259" key="1">
    <source>
        <dbReference type="Pfam" id="PF14321"/>
    </source>
</evidence>
<organism evidence="2 3">
    <name type="scientific">Cecembia lonarensis (strain CCUG 58316 / KCTC 22772 / LW9)</name>
    <dbReference type="NCBI Taxonomy" id="1225176"/>
    <lineage>
        <taxon>Bacteria</taxon>
        <taxon>Pseudomonadati</taxon>
        <taxon>Bacteroidota</taxon>
        <taxon>Cytophagia</taxon>
        <taxon>Cytophagales</taxon>
        <taxon>Cyclobacteriaceae</taxon>
        <taxon>Cecembia</taxon>
    </lineage>
</organism>
<dbReference type="Pfam" id="PF14321">
    <property type="entry name" value="DUF4382"/>
    <property type="match status" value="1"/>
</dbReference>
<dbReference type="InterPro" id="IPR025491">
    <property type="entry name" value="DUF4382"/>
</dbReference>
<gene>
    <name evidence="2" type="ORF">B879_02264</name>
</gene>
<comment type="caution">
    <text evidence="2">The sequence shown here is derived from an EMBL/GenBank/DDBJ whole genome shotgun (WGS) entry which is preliminary data.</text>
</comment>
<dbReference type="AlphaFoldDB" id="K1L9Y9"/>
<protein>
    <recommendedName>
        <fullName evidence="1">DUF4382 domain-containing protein</fullName>
    </recommendedName>
</protein>